<gene>
    <name evidence="1" type="ORF">LCGC14_2903640</name>
</gene>
<reference evidence="1" key="1">
    <citation type="journal article" date="2015" name="Nature">
        <title>Complex archaea that bridge the gap between prokaryotes and eukaryotes.</title>
        <authorList>
            <person name="Spang A."/>
            <person name="Saw J.H."/>
            <person name="Jorgensen S.L."/>
            <person name="Zaremba-Niedzwiedzka K."/>
            <person name="Martijn J."/>
            <person name="Lind A.E."/>
            <person name="van Eijk R."/>
            <person name="Schleper C."/>
            <person name="Guy L."/>
            <person name="Ettema T.J."/>
        </authorList>
    </citation>
    <scope>NUCLEOTIDE SEQUENCE</scope>
</reference>
<dbReference type="AlphaFoldDB" id="A0A0F8XTN9"/>
<sequence>MNLLKSYLLNNDVKWNDLIGKSLKLRDESGRVRSNYIWNRLYMLFLHIISLRNINKSYNKNYTAIPRNIDKDLIKYANR</sequence>
<comment type="caution">
    <text evidence="1">The sequence shown here is derived from an EMBL/GenBank/DDBJ whole genome shotgun (WGS) entry which is preliminary data.</text>
</comment>
<protein>
    <submittedName>
        <fullName evidence="1">Uncharacterized protein</fullName>
    </submittedName>
</protein>
<name>A0A0F8XTN9_9ZZZZ</name>
<feature type="non-terminal residue" evidence="1">
    <location>
        <position position="79"/>
    </location>
</feature>
<proteinExistence type="predicted"/>
<dbReference type="EMBL" id="LAZR01057246">
    <property type="protein sequence ID" value="KKK72462.1"/>
    <property type="molecule type" value="Genomic_DNA"/>
</dbReference>
<organism evidence="1">
    <name type="scientific">marine sediment metagenome</name>
    <dbReference type="NCBI Taxonomy" id="412755"/>
    <lineage>
        <taxon>unclassified sequences</taxon>
        <taxon>metagenomes</taxon>
        <taxon>ecological metagenomes</taxon>
    </lineage>
</organism>
<accession>A0A0F8XTN9</accession>
<evidence type="ECO:0000313" key="1">
    <source>
        <dbReference type="EMBL" id="KKK72462.1"/>
    </source>
</evidence>